<feature type="compositionally biased region" description="Low complexity" evidence="1">
    <location>
        <begin position="245"/>
        <end position="255"/>
    </location>
</feature>
<evidence type="ECO:0000256" key="1">
    <source>
        <dbReference type="SAM" id="MobiDB-lite"/>
    </source>
</evidence>
<keyword evidence="3" id="KW-1185">Reference proteome</keyword>
<sequence>MPGDLPKIKAEDSESVTLTFRWKNKSDENKFIISGNKCDLLIDVLKTSDNFKEKFNDSLYLLVQSSKLNAAVSPYIPIRALSAGEHLEISQRRLQLPKIPNYTQESDGKLIRLNKQGTTKGGKERKILLKKQYCPGDLKLGVFGYEEQTIHDAISADGRFDISPDTKFILRGKEEEQYESHLHLAFLKDDIYTVVLLPTKRSASKGKGHATNNRIPESQHAHNVPSTSQSDPTSNTGGLEEESHSPSSSLSGPASNTGGLEEESHSPSSSLSVRNSTESVVFYPIQLPQYKKLYEKFTKNFAETYGSESSTAFNALRNNHYYIKDKHITLASTLEILAKHVKSVGMITIQHGQKPYTGTCFLLTDSIVLTCYHVVEPVLPRKLSRENQAVYFSKARHRQNQRNRSNYNKVLAHRRPIRKAVRTLTSNARRARLHAAWCKFISEFQRTLRREAYITFNYERDGSAMETSYQVSKILHLSKVHDFIFLQLDGPVPDTQGLLHYLAFPPEEGVVTIIGHPEGRVKQSDFICPVIKFEERESEIRKHSLFIHLTTRFSFNEIKGKDTLTYDTCFYQGSSGSPVFNDQGKLVAMHSGGYIPEPLKIKKSIIEFGRSFPEMIIRGAVKIKRLRAALKECVKRDLELKKEISEIYKHRLELQPVIRRLQQLWKAEREPNTQSSLESNPFSDPEETPMETQSQ</sequence>
<feature type="region of interest" description="Disordered" evidence="1">
    <location>
        <begin position="202"/>
        <end position="272"/>
    </location>
</feature>
<feature type="compositionally biased region" description="Polar residues" evidence="1">
    <location>
        <begin position="224"/>
        <end position="236"/>
    </location>
</feature>
<reference evidence="2" key="1">
    <citation type="submission" date="2025-08" db="UniProtKB">
        <authorList>
            <consortium name="Ensembl"/>
        </authorList>
    </citation>
    <scope>IDENTIFICATION</scope>
</reference>
<dbReference type="PANTHER" id="PTHR14389">
    <property type="entry name" value="SI:CH1073-475A24.1"/>
    <property type="match status" value="1"/>
</dbReference>
<evidence type="ECO:0000313" key="2">
    <source>
        <dbReference type="Ensembl" id="ENSLLEP00000012146.1"/>
    </source>
</evidence>
<feature type="region of interest" description="Disordered" evidence="1">
    <location>
        <begin position="668"/>
        <end position="695"/>
    </location>
</feature>
<reference evidence="2" key="2">
    <citation type="submission" date="2025-09" db="UniProtKB">
        <authorList>
            <consortium name="Ensembl"/>
        </authorList>
    </citation>
    <scope>IDENTIFICATION</scope>
</reference>
<evidence type="ECO:0000313" key="3">
    <source>
        <dbReference type="Proteomes" id="UP000694569"/>
    </source>
</evidence>
<dbReference type="Pfam" id="PF13365">
    <property type="entry name" value="Trypsin_2"/>
    <property type="match status" value="1"/>
</dbReference>
<dbReference type="Ensembl" id="ENSLLET00000012627.1">
    <property type="protein sequence ID" value="ENSLLEP00000012146.1"/>
    <property type="gene ID" value="ENSLLEG00000007727.1"/>
</dbReference>
<dbReference type="InterPro" id="IPR009003">
    <property type="entry name" value="Peptidase_S1_PA"/>
</dbReference>
<dbReference type="AlphaFoldDB" id="A0A8C5MEW2"/>
<dbReference type="PANTHER" id="PTHR14389:SF3">
    <property type="entry name" value="PROTEIN FAM111A-LIKE"/>
    <property type="match status" value="1"/>
</dbReference>
<dbReference type="SUPFAM" id="SSF50494">
    <property type="entry name" value="Trypsin-like serine proteases"/>
    <property type="match status" value="1"/>
</dbReference>
<proteinExistence type="predicted"/>
<dbReference type="OrthoDB" id="10025068at2759"/>
<evidence type="ECO:0008006" key="4">
    <source>
        <dbReference type="Google" id="ProtNLM"/>
    </source>
</evidence>
<dbReference type="InterPro" id="IPR043504">
    <property type="entry name" value="Peptidase_S1_PA_chymotrypsin"/>
</dbReference>
<protein>
    <recommendedName>
        <fullName evidence="4">Serine protease</fullName>
    </recommendedName>
</protein>
<feature type="compositionally biased region" description="Polar residues" evidence="1">
    <location>
        <begin position="672"/>
        <end position="682"/>
    </location>
</feature>
<dbReference type="GeneTree" id="ENSGT00390000005182"/>
<organism evidence="2 3">
    <name type="scientific">Leptobrachium leishanense</name>
    <name type="common">Leishan spiny toad</name>
    <dbReference type="NCBI Taxonomy" id="445787"/>
    <lineage>
        <taxon>Eukaryota</taxon>
        <taxon>Metazoa</taxon>
        <taxon>Chordata</taxon>
        <taxon>Craniata</taxon>
        <taxon>Vertebrata</taxon>
        <taxon>Euteleostomi</taxon>
        <taxon>Amphibia</taxon>
        <taxon>Batrachia</taxon>
        <taxon>Anura</taxon>
        <taxon>Pelobatoidea</taxon>
        <taxon>Megophryidae</taxon>
        <taxon>Leptobrachium</taxon>
    </lineage>
</organism>
<dbReference type="Proteomes" id="UP000694569">
    <property type="component" value="Unplaced"/>
</dbReference>
<name>A0A8C5MEW2_9ANUR</name>
<dbReference type="Gene3D" id="2.40.10.10">
    <property type="entry name" value="Trypsin-like serine proteases"/>
    <property type="match status" value="1"/>
</dbReference>
<accession>A0A8C5MEW2</accession>